<evidence type="ECO:0000313" key="8">
    <source>
        <dbReference type="Proteomes" id="UP000291832"/>
    </source>
</evidence>
<keyword evidence="4" id="KW-0597">Phosphoprotein</keyword>
<dbReference type="PRINTS" id="PR00038">
    <property type="entry name" value="HTHLUXR"/>
</dbReference>
<dbReference type="Gene3D" id="3.40.50.2300">
    <property type="match status" value="1"/>
</dbReference>
<evidence type="ECO:0000256" key="4">
    <source>
        <dbReference type="PROSITE-ProRule" id="PRU00169"/>
    </source>
</evidence>
<feature type="modified residue" description="4-aspartylphosphate" evidence="4">
    <location>
        <position position="63"/>
    </location>
</feature>
<dbReference type="Proteomes" id="UP000291832">
    <property type="component" value="Unassembled WGS sequence"/>
</dbReference>
<evidence type="ECO:0000256" key="1">
    <source>
        <dbReference type="ARBA" id="ARBA00023015"/>
    </source>
</evidence>
<reference evidence="7 8" key="1">
    <citation type="journal article" date="2015" name="Stand. Genomic Sci.">
        <title>Genomic Encyclopedia of Bacterial and Archaeal Type Strains, Phase III: the genomes of soil and plant-associated and newly described type strains.</title>
        <authorList>
            <person name="Whitman W.B."/>
            <person name="Woyke T."/>
            <person name="Klenk H.P."/>
            <person name="Zhou Y."/>
            <person name="Lilburn T.G."/>
            <person name="Beck B.J."/>
            <person name="De Vos P."/>
            <person name="Vandamme P."/>
            <person name="Eisen J.A."/>
            <person name="Garrity G."/>
            <person name="Hugenholtz P."/>
            <person name="Kyrpides N.C."/>
        </authorList>
    </citation>
    <scope>NUCLEOTIDE SEQUENCE [LARGE SCALE GENOMIC DNA]</scope>
    <source>
        <strain evidence="7 8">RF6</strain>
    </source>
</reference>
<dbReference type="OrthoDB" id="9808843at2"/>
<dbReference type="SMART" id="SM00421">
    <property type="entry name" value="HTH_LUXR"/>
    <property type="match status" value="1"/>
</dbReference>
<dbReference type="InterPro" id="IPR011006">
    <property type="entry name" value="CheY-like_superfamily"/>
</dbReference>
<dbReference type="InterPro" id="IPR000792">
    <property type="entry name" value="Tscrpt_reg_LuxR_C"/>
</dbReference>
<proteinExistence type="predicted"/>
<dbReference type="PANTHER" id="PTHR44688">
    <property type="entry name" value="DNA-BINDING TRANSCRIPTIONAL ACTIVATOR DEVR_DOSR"/>
    <property type="match status" value="1"/>
</dbReference>
<dbReference type="RefSeq" id="WP_130452718.1">
    <property type="nucleotide sequence ID" value="NZ_QYAG01000005.1"/>
</dbReference>
<dbReference type="EMBL" id="SHKI01000002">
    <property type="protein sequence ID" value="RZT68775.1"/>
    <property type="molecule type" value="Genomic_DNA"/>
</dbReference>
<dbReference type="Gene3D" id="1.10.10.10">
    <property type="entry name" value="Winged helix-like DNA-binding domain superfamily/Winged helix DNA-binding domain"/>
    <property type="match status" value="1"/>
</dbReference>
<accession>A0A4Q7U561</accession>
<keyword evidence="3" id="KW-0804">Transcription</keyword>
<dbReference type="PROSITE" id="PS00622">
    <property type="entry name" value="HTH_LUXR_1"/>
    <property type="match status" value="1"/>
</dbReference>
<protein>
    <submittedName>
        <fullName evidence="7">LuxR family two component transcriptional regulator</fullName>
    </submittedName>
</protein>
<sequence length="241" mass="26468">MSLTHPQEAAPRERVFIVDDDDELRASLEWLLESVGIPSRSFNSAADFLAEFDPAVVACLVTDVRMPGLSGLRLQEILRDRGIKIPTIFVSAHGSIRMSVQALQAGALTFLEKPYEPQQLVDLVQDGLARARALHKTAHERARLTALIDALTPREREVLSFVLEGEQSKVIAFALGISTRTVDVHRARIREKTGAASITHLVRDLLQAGLEPEHVLTEAGLTETRVARETRRTASAGAGLR</sequence>
<dbReference type="CDD" id="cd17537">
    <property type="entry name" value="REC_FixJ"/>
    <property type="match status" value="1"/>
</dbReference>
<comment type="caution">
    <text evidence="7">The sequence shown here is derived from an EMBL/GenBank/DDBJ whole genome shotgun (WGS) entry which is preliminary data.</text>
</comment>
<dbReference type="SUPFAM" id="SSF52172">
    <property type="entry name" value="CheY-like"/>
    <property type="match status" value="1"/>
</dbReference>
<name>A0A4Q7U561_9MICO</name>
<dbReference type="SMART" id="SM00448">
    <property type="entry name" value="REC"/>
    <property type="match status" value="1"/>
</dbReference>
<dbReference type="Pfam" id="PF00196">
    <property type="entry name" value="GerE"/>
    <property type="match status" value="1"/>
</dbReference>
<dbReference type="InterPro" id="IPR016032">
    <property type="entry name" value="Sig_transdc_resp-reg_C-effctor"/>
</dbReference>
<dbReference type="CDD" id="cd06170">
    <property type="entry name" value="LuxR_C_like"/>
    <property type="match status" value="1"/>
</dbReference>
<evidence type="ECO:0000313" key="7">
    <source>
        <dbReference type="EMBL" id="RZT68775.1"/>
    </source>
</evidence>
<gene>
    <name evidence="7" type="ORF">EV139_0503</name>
</gene>
<keyword evidence="8" id="KW-1185">Reference proteome</keyword>
<dbReference type="SUPFAM" id="SSF46894">
    <property type="entry name" value="C-terminal effector domain of the bipartite response regulators"/>
    <property type="match status" value="1"/>
</dbReference>
<evidence type="ECO:0000256" key="2">
    <source>
        <dbReference type="ARBA" id="ARBA00023125"/>
    </source>
</evidence>
<dbReference type="PROSITE" id="PS50043">
    <property type="entry name" value="HTH_LUXR_2"/>
    <property type="match status" value="1"/>
</dbReference>
<dbReference type="AlphaFoldDB" id="A0A4Q7U561"/>
<dbReference type="GO" id="GO:0003677">
    <property type="term" value="F:DNA binding"/>
    <property type="evidence" value="ECO:0007669"/>
    <property type="project" value="UniProtKB-KW"/>
</dbReference>
<dbReference type="GO" id="GO:0000160">
    <property type="term" value="P:phosphorelay signal transduction system"/>
    <property type="evidence" value="ECO:0007669"/>
    <property type="project" value="InterPro"/>
</dbReference>
<feature type="domain" description="Response regulatory" evidence="6">
    <location>
        <begin position="14"/>
        <end position="128"/>
    </location>
</feature>
<dbReference type="PROSITE" id="PS50110">
    <property type="entry name" value="RESPONSE_REGULATORY"/>
    <property type="match status" value="1"/>
</dbReference>
<organism evidence="7 8">
    <name type="scientific">Leucobacter luti</name>
    <dbReference type="NCBI Taxonomy" id="340320"/>
    <lineage>
        <taxon>Bacteria</taxon>
        <taxon>Bacillati</taxon>
        <taxon>Actinomycetota</taxon>
        <taxon>Actinomycetes</taxon>
        <taxon>Micrococcales</taxon>
        <taxon>Microbacteriaceae</taxon>
        <taxon>Leucobacter</taxon>
    </lineage>
</organism>
<dbReference type="PANTHER" id="PTHR44688:SF16">
    <property type="entry name" value="DNA-BINDING TRANSCRIPTIONAL ACTIVATOR DEVR_DOSR"/>
    <property type="match status" value="1"/>
</dbReference>
<dbReference type="InterPro" id="IPR001789">
    <property type="entry name" value="Sig_transdc_resp-reg_receiver"/>
</dbReference>
<evidence type="ECO:0000259" key="6">
    <source>
        <dbReference type="PROSITE" id="PS50110"/>
    </source>
</evidence>
<keyword evidence="1" id="KW-0805">Transcription regulation</keyword>
<evidence type="ECO:0000259" key="5">
    <source>
        <dbReference type="PROSITE" id="PS50043"/>
    </source>
</evidence>
<dbReference type="InterPro" id="IPR036388">
    <property type="entry name" value="WH-like_DNA-bd_sf"/>
</dbReference>
<dbReference type="Pfam" id="PF00072">
    <property type="entry name" value="Response_reg"/>
    <property type="match status" value="1"/>
</dbReference>
<dbReference type="GO" id="GO:0006355">
    <property type="term" value="P:regulation of DNA-templated transcription"/>
    <property type="evidence" value="ECO:0007669"/>
    <property type="project" value="InterPro"/>
</dbReference>
<feature type="domain" description="HTH luxR-type" evidence="5">
    <location>
        <begin position="144"/>
        <end position="209"/>
    </location>
</feature>
<evidence type="ECO:0000256" key="3">
    <source>
        <dbReference type="ARBA" id="ARBA00023163"/>
    </source>
</evidence>
<keyword evidence="2" id="KW-0238">DNA-binding</keyword>